<comment type="similarity">
    <text evidence="2">Belongs to the acyl-CoA dehydrogenase family.</text>
</comment>
<evidence type="ECO:0000313" key="8">
    <source>
        <dbReference type="EMBL" id="CAB4871515.1"/>
    </source>
</evidence>
<evidence type="ECO:0000259" key="7">
    <source>
        <dbReference type="Pfam" id="PF02771"/>
    </source>
</evidence>
<dbReference type="InterPro" id="IPR009100">
    <property type="entry name" value="AcylCoA_DH/oxidase_NM_dom_sf"/>
</dbReference>
<dbReference type="PANTHER" id="PTHR43884:SF20">
    <property type="entry name" value="ACYL-COA DEHYDROGENASE FADE28"/>
    <property type="match status" value="1"/>
</dbReference>
<dbReference type="PANTHER" id="PTHR43884">
    <property type="entry name" value="ACYL-COA DEHYDROGENASE"/>
    <property type="match status" value="1"/>
</dbReference>
<dbReference type="GO" id="GO:0003995">
    <property type="term" value="F:acyl-CoA dehydrogenase activity"/>
    <property type="evidence" value="ECO:0007669"/>
    <property type="project" value="TreeGrafter"/>
</dbReference>
<dbReference type="AlphaFoldDB" id="A0A6J7DRG0"/>
<dbReference type="Pfam" id="PF00441">
    <property type="entry name" value="Acyl-CoA_dh_1"/>
    <property type="match status" value="1"/>
</dbReference>
<keyword evidence="3" id="KW-0285">Flavoprotein</keyword>
<evidence type="ECO:0000256" key="3">
    <source>
        <dbReference type="ARBA" id="ARBA00022630"/>
    </source>
</evidence>
<evidence type="ECO:0000256" key="5">
    <source>
        <dbReference type="ARBA" id="ARBA00023002"/>
    </source>
</evidence>
<dbReference type="InterPro" id="IPR009075">
    <property type="entry name" value="AcylCo_DH/oxidase_C"/>
</dbReference>
<dbReference type="InterPro" id="IPR036250">
    <property type="entry name" value="AcylCo_DH-like_C"/>
</dbReference>
<evidence type="ECO:0000256" key="2">
    <source>
        <dbReference type="ARBA" id="ARBA00009347"/>
    </source>
</evidence>
<dbReference type="Gene3D" id="1.20.140.10">
    <property type="entry name" value="Butyryl-CoA Dehydrogenase, subunit A, domain 3"/>
    <property type="match status" value="1"/>
</dbReference>
<evidence type="ECO:0000256" key="4">
    <source>
        <dbReference type="ARBA" id="ARBA00022827"/>
    </source>
</evidence>
<comment type="cofactor">
    <cofactor evidence="1">
        <name>FAD</name>
        <dbReference type="ChEBI" id="CHEBI:57692"/>
    </cofactor>
</comment>
<dbReference type="InterPro" id="IPR013786">
    <property type="entry name" value="AcylCoA_DH/ox_N"/>
</dbReference>
<sequence length="342" mass="35639">MRFGFDDDQIEIQRTATALLEARSALDRVRENAEAGTDDNGLWTELSELGWPGIAISEDFGGQGFGLVELAILLEQAGRTLAAVPLLSTATAALAIQTAGSDEQKERWLPSLATGEISGAIGVAVNGRCEVAACAPTAAVAVLFDEEGGARLVDLADALVEPVATIDPTRRYSSIEGPGVELPGDTDAAFDRAISAMSAELTGVASRATELAVAYVKERKQFGTPVGAYQAVAHMCAGMLLGTESSRSASYHAAWAADADESKLSEAAAVAHIASVEGARDVTSACIQAHGGIGFTWEADPHWFYKRAQLDAQLLGGTSESRARLADSVADRVGAADEADED</sequence>
<evidence type="ECO:0000259" key="6">
    <source>
        <dbReference type="Pfam" id="PF00441"/>
    </source>
</evidence>
<keyword evidence="5" id="KW-0560">Oxidoreductase</keyword>
<dbReference type="SUPFAM" id="SSF47203">
    <property type="entry name" value="Acyl-CoA dehydrogenase C-terminal domain-like"/>
    <property type="match status" value="1"/>
</dbReference>
<evidence type="ECO:0000256" key="1">
    <source>
        <dbReference type="ARBA" id="ARBA00001974"/>
    </source>
</evidence>
<keyword evidence="4" id="KW-0274">FAD</keyword>
<protein>
    <submittedName>
        <fullName evidence="8">Unannotated protein</fullName>
    </submittedName>
</protein>
<accession>A0A6J7DRG0</accession>
<gene>
    <name evidence="8" type="ORF">UFOPK3444_00752</name>
</gene>
<dbReference type="EMBL" id="CAFBLU010000010">
    <property type="protein sequence ID" value="CAB4871515.1"/>
    <property type="molecule type" value="Genomic_DNA"/>
</dbReference>
<organism evidence="8">
    <name type="scientific">freshwater metagenome</name>
    <dbReference type="NCBI Taxonomy" id="449393"/>
    <lineage>
        <taxon>unclassified sequences</taxon>
        <taxon>metagenomes</taxon>
        <taxon>ecological metagenomes</taxon>
    </lineage>
</organism>
<dbReference type="SUPFAM" id="SSF56645">
    <property type="entry name" value="Acyl-CoA dehydrogenase NM domain-like"/>
    <property type="match status" value="1"/>
</dbReference>
<dbReference type="Gene3D" id="1.10.540.10">
    <property type="entry name" value="Acyl-CoA dehydrogenase/oxidase, N-terminal domain"/>
    <property type="match status" value="1"/>
</dbReference>
<name>A0A6J7DRG0_9ZZZZ</name>
<dbReference type="GO" id="GO:0050660">
    <property type="term" value="F:flavin adenine dinucleotide binding"/>
    <property type="evidence" value="ECO:0007669"/>
    <property type="project" value="InterPro"/>
</dbReference>
<proteinExistence type="inferred from homology"/>
<reference evidence="8" key="1">
    <citation type="submission" date="2020-05" db="EMBL/GenBank/DDBJ databases">
        <authorList>
            <person name="Chiriac C."/>
            <person name="Salcher M."/>
            <person name="Ghai R."/>
            <person name="Kavagutti S V."/>
        </authorList>
    </citation>
    <scope>NUCLEOTIDE SEQUENCE</scope>
</reference>
<feature type="domain" description="Acyl-CoA dehydrogenase/oxidase N-terminal" evidence="7">
    <location>
        <begin position="7"/>
        <end position="116"/>
    </location>
</feature>
<dbReference type="InterPro" id="IPR037069">
    <property type="entry name" value="AcylCoA_DH/ox_N_sf"/>
</dbReference>
<dbReference type="Pfam" id="PF02771">
    <property type="entry name" value="Acyl-CoA_dh_N"/>
    <property type="match status" value="1"/>
</dbReference>
<feature type="domain" description="Acyl-CoA dehydrogenase/oxidase C-terminal" evidence="6">
    <location>
        <begin position="196"/>
        <end position="323"/>
    </location>
</feature>